<feature type="chain" id="PRO_5042023111" evidence="2">
    <location>
        <begin position="20"/>
        <end position="106"/>
    </location>
</feature>
<evidence type="ECO:0000256" key="2">
    <source>
        <dbReference type="SAM" id="SignalP"/>
    </source>
</evidence>
<evidence type="ECO:0000256" key="1">
    <source>
        <dbReference type="SAM" id="MobiDB-lite"/>
    </source>
</evidence>
<gene>
    <name evidence="3" type="ORF">RRG08_006947</name>
</gene>
<proteinExistence type="predicted"/>
<protein>
    <submittedName>
        <fullName evidence="3">Uncharacterized protein</fullName>
    </submittedName>
</protein>
<dbReference type="AlphaFoldDB" id="A0AAE0XRG0"/>
<dbReference type="Proteomes" id="UP001283361">
    <property type="component" value="Unassembled WGS sequence"/>
</dbReference>
<dbReference type="EMBL" id="JAWDGP010007777">
    <property type="protein sequence ID" value="KAK3705041.1"/>
    <property type="molecule type" value="Genomic_DNA"/>
</dbReference>
<evidence type="ECO:0000313" key="4">
    <source>
        <dbReference type="Proteomes" id="UP001283361"/>
    </source>
</evidence>
<reference evidence="3" key="1">
    <citation type="journal article" date="2023" name="G3 (Bethesda)">
        <title>A reference genome for the long-term kleptoplast-retaining sea slug Elysia crispata morphotype clarki.</title>
        <authorList>
            <person name="Eastman K.E."/>
            <person name="Pendleton A.L."/>
            <person name="Shaikh M.A."/>
            <person name="Suttiyut T."/>
            <person name="Ogas R."/>
            <person name="Tomko P."/>
            <person name="Gavelis G."/>
            <person name="Widhalm J.R."/>
            <person name="Wisecaver J.H."/>
        </authorList>
    </citation>
    <scope>NUCLEOTIDE SEQUENCE</scope>
    <source>
        <strain evidence="3">ECLA1</strain>
    </source>
</reference>
<evidence type="ECO:0000313" key="3">
    <source>
        <dbReference type="EMBL" id="KAK3705041.1"/>
    </source>
</evidence>
<feature type="compositionally biased region" description="Polar residues" evidence="1">
    <location>
        <begin position="17"/>
        <end position="27"/>
    </location>
</feature>
<accession>A0AAE0XRG0</accession>
<sequence length="106" mass="11466">MITALSLLLCMSEGTRVDSSTTDTQGNSSLDKLSYSPSSTHPRLMEKPAAMPGRIVHNIIVSQCQAVGRSGYQVRFPLSPGKSRRMQRATIIRDVSFPTSRGRAGG</sequence>
<organism evidence="3 4">
    <name type="scientific">Elysia crispata</name>
    <name type="common">lettuce slug</name>
    <dbReference type="NCBI Taxonomy" id="231223"/>
    <lineage>
        <taxon>Eukaryota</taxon>
        <taxon>Metazoa</taxon>
        <taxon>Spiralia</taxon>
        <taxon>Lophotrochozoa</taxon>
        <taxon>Mollusca</taxon>
        <taxon>Gastropoda</taxon>
        <taxon>Heterobranchia</taxon>
        <taxon>Euthyneura</taxon>
        <taxon>Panpulmonata</taxon>
        <taxon>Sacoglossa</taxon>
        <taxon>Placobranchoidea</taxon>
        <taxon>Plakobranchidae</taxon>
        <taxon>Elysia</taxon>
    </lineage>
</organism>
<feature type="compositionally biased region" description="Low complexity" evidence="1">
    <location>
        <begin position="28"/>
        <end position="39"/>
    </location>
</feature>
<feature type="region of interest" description="Disordered" evidence="1">
    <location>
        <begin position="16"/>
        <end position="45"/>
    </location>
</feature>
<keyword evidence="2" id="KW-0732">Signal</keyword>
<feature type="signal peptide" evidence="2">
    <location>
        <begin position="1"/>
        <end position="19"/>
    </location>
</feature>
<comment type="caution">
    <text evidence="3">The sequence shown here is derived from an EMBL/GenBank/DDBJ whole genome shotgun (WGS) entry which is preliminary data.</text>
</comment>
<keyword evidence="4" id="KW-1185">Reference proteome</keyword>
<name>A0AAE0XRG0_9GAST</name>